<proteinExistence type="predicted"/>
<dbReference type="Gene3D" id="2.30.40.10">
    <property type="entry name" value="Urease, subunit C, domain 1"/>
    <property type="match status" value="1"/>
</dbReference>
<evidence type="ECO:0008006" key="2">
    <source>
        <dbReference type="Google" id="ProtNLM"/>
    </source>
</evidence>
<dbReference type="EMBL" id="UINC01147909">
    <property type="protein sequence ID" value="SVD39506.1"/>
    <property type="molecule type" value="Genomic_DNA"/>
</dbReference>
<dbReference type="SUPFAM" id="SSF51338">
    <property type="entry name" value="Composite domain of metallo-dependent hydrolases"/>
    <property type="match status" value="1"/>
</dbReference>
<protein>
    <recommendedName>
        <fullName evidence="2">Amidohydrolase-related domain-containing protein</fullName>
    </recommendedName>
</protein>
<organism evidence="1">
    <name type="scientific">marine metagenome</name>
    <dbReference type="NCBI Taxonomy" id="408172"/>
    <lineage>
        <taxon>unclassified sequences</taxon>
        <taxon>metagenomes</taxon>
        <taxon>ecological metagenomes</taxon>
    </lineage>
</organism>
<dbReference type="InterPro" id="IPR011059">
    <property type="entry name" value="Metal-dep_hydrolase_composite"/>
</dbReference>
<feature type="non-terminal residue" evidence="1">
    <location>
        <position position="180"/>
    </location>
</feature>
<sequence>MYRTKTRSHLRNGSTGLLALGLLMLSACNQTPEEATTVVVYDGARLIVGNGSVIENATFTVNDGRLVSAGPSGEVSIPTGAGRVNLAGMTVIPAIVDAHTHMSTTRDALIDDLQRRAYFGVGAAVSMGSDGPDAPLELREEMIPDAARFRSAGQGITSPEPGRRVVHWVTSESEARQAVR</sequence>
<evidence type="ECO:0000313" key="1">
    <source>
        <dbReference type="EMBL" id="SVD39506.1"/>
    </source>
</evidence>
<reference evidence="1" key="1">
    <citation type="submission" date="2018-05" db="EMBL/GenBank/DDBJ databases">
        <authorList>
            <person name="Lanie J.A."/>
            <person name="Ng W.-L."/>
            <person name="Kazmierczak K.M."/>
            <person name="Andrzejewski T.M."/>
            <person name="Davidsen T.M."/>
            <person name="Wayne K.J."/>
            <person name="Tettelin H."/>
            <person name="Glass J.I."/>
            <person name="Rusch D."/>
            <person name="Podicherti R."/>
            <person name="Tsui H.-C.T."/>
            <person name="Winkler M.E."/>
        </authorList>
    </citation>
    <scope>NUCLEOTIDE SEQUENCE</scope>
</reference>
<dbReference type="AlphaFoldDB" id="A0A382UZ03"/>
<dbReference type="Gene3D" id="3.30.110.90">
    <property type="entry name" value="Amidohydrolase"/>
    <property type="match status" value="1"/>
</dbReference>
<name>A0A382UZ03_9ZZZZ</name>
<dbReference type="PROSITE" id="PS51257">
    <property type="entry name" value="PROKAR_LIPOPROTEIN"/>
    <property type="match status" value="1"/>
</dbReference>
<dbReference type="GO" id="GO:0016810">
    <property type="term" value="F:hydrolase activity, acting on carbon-nitrogen (but not peptide) bonds"/>
    <property type="evidence" value="ECO:0007669"/>
    <property type="project" value="InterPro"/>
</dbReference>
<accession>A0A382UZ03</accession>
<gene>
    <name evidence="1" type="ORF">METZ01_LOCUS392360</name>
</gene>
<dbReference type="Gene3D" id="3.40.50.10910">
    <property type="entry name" value="Amidohydrolase"/>
    <property type="match status" value="1"/>
</dbReference>